<evidence type="ECO:0000313" key="2">
    <source>
        <dbReference type="Proteomes" id="UP000027327"/>
    </source>
</evidence>
<reference evidence="1 2" key="1">
    <citation type="submission" date="2014-04" db="EMBL/GenBank/DDBJ databases">
        <title>Comparative genomics and transcriptomics to identify genetic mechanisms underlying the emergence of carbapenem resistant Acinetobacter baumannii (CRAb).</title>
        <authorList>
            <person name="Harris A.D."/>
            <person name="Johnson K.J."/>
            <person name="George J."/>
            <person name="Nadendla S."/>
            <person name="Daugherty S.C."/>
            <person name="Parankush S."/>
            <person name="Sadzewicz L."/>
            <person name="Tallon L."/>
            <person name="Sengamalay N."/>
            <person name="Hazen T.H."/>
            <person name="Rasko D.A."/>
        </authorList>
    </citation>
    <scope>NUCLEOTIDE SEQUENCE [LARGE SCALE GENOMIC DNA]</scope>
    <source>
        <strain evidence="1 2">21072</strain>
    </source>
</reference>
<name>A0A062IRE2_ACIBA</name>
<accession>A0A062IRE2</accession>
<comment type="caution">
    <text evidence="1">The sequence shown here is derived from an EMBL/GenBank/DDBJ whole genome shotgun (WGS) entry which is preliminary data.</text>
</comment>
<sequence>MNRVIIGVPHCRFMVTKTTTNEKVLELTEYFAVHKHTQDEVLGLAIKAVDYHDNKGGYHRTVEILEKYEGLSYSTVAEKVKNLSKAAVRNLVDELSTNSDSINPIEYAQSIFGREASNIFDKGREAEIKSIFQNYFGPIRSELSELILDTDEYAAYKGVQGSW</sequence>
<dbReference type="EMBL" id="JMOD01000004">
    <property type="protein sequence ID" value="KCY22335.1"/>
    <property type="molecule type" value="Genomic_DNA"/>
</dbReference>
<protein>
    <submittedName>
        <fullName evidence="1">Uncharacterized protein</fullName>
    </submittedName>
</protein>
<evidence type="ECO:0000313" key="1">
    <source>
        <dbReference type="EMBL" id="KCY22335.1"/>
    </source>
</evidence>
<gene>
    <name evidence="1" type="ORF">J596_0376</name>
</gene>
<proteinExistence type="predicted"/>
<dbReference type="PATRIC" id="fig|1310697.3.peg.353"/>
<organism evidence="1 2">
    <name type="scientific">Acinetobacter baumannii 21072</name>
    <dbReference type="NCBI Taxonomy" id="1310697"/>
    <lineage>
        <taxon>Bacteria</taxon>
        <taxon>Pseudomonadati</taxon>
        <taxon>Pseudomonadota</taxon>
        <taxon>Gammaproteobacteria</taxon>
        <taxon>Moraxellales</taxon>
        <taxon>Moraxellaceae</taxon>
        <taxon>Acinetobacter</taxon>
        <taxon>Acinetobacter calcoaceticus/baumannii complex</taxon>
    </lineage>
</organism>
<dbReference type="AlphaFoldDB" id="A0A062IRE2"/>
<dbReference type="Proteomes" id="UP000027327">
    <property type="component" value="Unassembled WGS sequence"/>
</dbReference>